<evidence type="ECO:0000256" key="1">
    <source>
        <dbReference type="SAM" id="MobiDB-lite"/>
    </source>
</evidence>
<sequence length="126" mass="13840">MKLYLDTNRTNLIFSGKVIPKAEYVELTNGERRRSGNQAHDTAPDGGKGAPLWTVDVFPDDDETMRAEALGVTVASWDEPQGKKWQPIKFVNLRANVYVDQRSGRAAVSLRADGIEGQAQPAQKAA</sequence>
<dbReference type="EMBL" id="BAAAQK010000019">
    <property type="protein sequence ID" value="GAA1865314.1"/>
    <property type="molecule type" value="Genomic_DNA"/>
</dbReference>
<proteinExistence type="predicted"/>
<gene>
    <name evidence="2" type="ORF">GCM10009836_52080</name>
</gene>
<organism evidence="2 3">
    <name type="scientific">Pseudonocardia ailaonensis</name>
    <dbReference type="NCBI Taxonomy" id="367279"/>
    <lineage>
        <taxon>Bacteria</taxon>
        <taxon>Bacillati</taxon>
        <taxon>Actinomycetota</taxon>
        <taxon>Actinomycetes</taxon>
        <taxon>Pseudonocardiales</taxon>
        <taxon>Pseudonocardiaceae</taxon>
        <taxon>Pseudonocardia</taxon>
    </lineage>
</organism>
<comment type="caution">
    <text evidence="2">The sequence shown here is derived from an EMBL/GenBank/DDBJ whole genome shotgun (WGS) entry which is preliminary data.</text>
</comment>
<dbReference type="RefSeq" id="WP_344422392.1">
    <property type="nucleotide sequence ID" value="NZ_BAAAQK010000019.1"/>
</dbReference>
<evidence type="ECO:0000313" key="2">
    <source>
        <dbReference type="EMBL" id="GAA1865314.1"/>
    </source>
</evidence>
<reference evidence="2 3" key="1">
    <citation type="journal article" date="2019" name="Int. J. Syst. Evol. Microbiol.">
        <title>The Global Catalogue of Microorganisms (GCM) 10K type strain sequencing project: providing services to taxonomists for standard genome sequencing and annotation.</title>
        <authorList>
            <consortium name="The Broad Institute Genomics Platform"/>
            <consortium name="The Broad Institute Genome Sequencing Center for Infectious Disease"/>
            <person name="Wu L."/>
            <person name="Ma J."/>
        </authorList>
    </citation>
    <scope>NUCLEOTIDE SEQUENCE [LARGE SCALE GENOMIC DNA]</scope>
    <source>
        <strain evidence="2 3">JCM 16009</strain>
    </source>
</reference>
<evidence type="ECO:0000313" key="3">
    <source>
        <dbReference type="Proteomes" id="UP001500449"/>
    </source>
</evidence>
<keyword evidence="3" id="KW-1185">Reference proteome</keyword>
<name>A0ABN2NGC7_9PSEU</name>
<protein>
    <recommendedName>
        <fullName evidence="4">Single-stranded DNA-binding protein</fullName>
    </recommendedName>
</protein>
<feature type="region of interest" description="Disordered" evidence="1">
    <location>
        <begin position="29"/>
        <end position="52"/>
    </location>
</feature>
<evidence type="ECO:0008006" key="4">
    <source>
        <dbReference type="Google" id="ProtNLM"/>
    </source>
</evidence>
<accession>A0ABN2NGC7</accession>
<dbReference type="Proteomes" id="UP001500449">
    <property type="component" value="Unassembled WGS sequence"/>
</dbReference>